<feature type="compositionally biased region" description="Polar residues" evidence="1">
    <location>
        <begin position="1"/>
        <end position="12"/>
    </location>
</feature>
<reference evidence="3" key="1">
    <citation type="submission" date="2015-09" db="EMBL/GenBank/DDBJ databases">
        <authorList>
            <person name="Graham D.E."/>
            <person name="Mahan K.M."/>
            <person name="Klingeman D.M."/>
            <person name="Fida T."/>
            <person name="Giannone R.J."/>
            <person name="Hettich R.L."/>
            <person name="Parry R.J."/>
            <person name="Spain J.C."/>
        </authorList>
    </citation>
    <scope>NUCLEOTIDE SEQUENCE [LARGE SCALE GENOMIC DNA]</scope>
    <source>
        <strain evidence="3">JCM 4701</strain>
    </source>
</reference>
<sequence>MNTTAGNQSAADTHTEHENHPWTISVADHPKRVDSPQYKDSRALMLKLVETTDDWTFAPGPYQDHHGGGVWVKDQGGWICLFLPLGIEWSAQFCADPAKVDQIRLLAARVIAAFPDTLPGYAEFGYQDGERLLNTRIETAEQVSEWTDSIFNASVPLPAGIHSGVLPTAAGYHHYPKPIVDIDHFRFDDFNLFVEDDQGLSVAVVPVAPRGSGDGRVRVLAAHPSSRYAKHLVPPSGGVHPETARDIESLATEPAGAVLPARDPLAEQAFRLQQPMPA</sequence>
<dbReference type="EMBL" id="LJSN01000003">
    <property type="protein sequence ID" value="PNE37194.1"/>
    <property type="molecule type" value="Genomic_DNA"/>
</dbReference>
<organism evidence="2 3">
    <name type="scientific">Streptomyces noursei</name>
    <name type="common">Streptomyces albulus</name>
    <dbReference type="NCBI Taxonomy" id="1971"/>
    <lineage>
        <taxon>Bacteria</taxon>
        <taxon>Bacillati</taxon>
        <taxon>Actinomycetota</taxon>
        <taxon>Actinomycetes</taxon>
        <taxon>Kitasatosporales</taxon>
        <taxon>Streptomycetaceae</taxon>
        <taxon>Streptomyces</taxon>
    </lineage>
</organism>
<comment type="caution">
    <text evidence="2">The sequence shown here is derived from an EMBL/GenBank/DDBJ whole genome shotgun (WGS) entry which is preliminary data.</text>
</comment>
<dbReference type="InterPro" id="IPR046309">
    <property type="entry name" value="DUF6424"/>
</dbReference>
<dbReference type="Proteomes" id="UP000236047">
    <property type="component" value="Unassembled WGS sequence"/>
</dbReference>
<dbReference type="AlphaFoldDB" id="A0A2N8P844"/>
<keyword evidence="3" id="KW-1185">Reference proteome</keyword>
<gene>
    <name evidence="2" type="ORF">AOB60_22670</name>
</gene>
<dbReference type="Pfam" id="PF19988">
    <property type="entry name" value="DUF6424"/>
    <property type="match status" value="1"/>
</dbReference>
<name>A0A2N8P844_STRNR</name>
<protein>
    <submittedName>
        <fullName evidence="2">Uncharacterized protein</fullName>
    </submittedName>
</protein>
<proteinExistence type="predicted"/>
<evidence type="ECO:0000256" key="1">
    <source>
        <dbReference type="SAM" id="MobiDB-lite"/>
    </source>
</evidence>
<evidence type="ECO:0000313" key="2">
    <source>
        <dbReference type="EMBL" id="PNE37194.1"/>
    </source>
</evidence>
<feature type="region of interest" description="Disordered" evidence="1">
    <location>
        <begin position="1"/>
        <end position="33"/>
    </location>
</feature>
<evidence type="ECO:0000313" key="3">
    <source>
        <dbReference type="Proteomes" id="UP000236047"/>
    </source>
</evidence>
<accession>A0A2N8P844</accession>